<reference evidence="1" key="1">
    <citation type="submission" date="2018-05" db="EMBL/GenBank/DDBJ databases">
        <authorList>
            <person name="Lanie J.A."/>
            <person name="Ng W.-L."/>
            <person name="Kazmierczak K.M."/>
            <person name="Andrzejewski T.M."/>
            <person name="Davidsen T.M."/>
            <person name="Wayne K.J."/>
            <person name="Tettelin H."/>
            <person name="Glass J.I."/>
            <person name="Rusch D."/>
            <person name="Podicherti R."/>
            <person name="Tsui H.-C.T."/>
            <person name="Winkler M.E."/>
        </authorList>
    </citation>
    <scope>NUCLEOTIDE SEQUENCE</scope>
</reference>
<dbReference type="Pfam" id="PF13432">
    <property type="entry name" value="TPR_16"/>
    <property type="match status" value="2"/>
</dbReference>
<gene>
    <name evidence="1" type="ORF">METZ01_LOCUS263954</name>
</gene>
<dbReference type="PROSITE" id="PS50005">
    <property type="entry name" value="TPR"/>
    <property type="match status" value="2"/>
</dbReference>
<protein>
    <submittedName>
        <fullName evidence="1">Uncharacterized protein</fullName>
    </submittedName>
</protein>
<feature type="non-terminal residue" evidence="1">
    <location>
        <position position="260"/>
    </location>
</feature>
<dbReference type="PANTHER" id="PTHR44366">
    <property type="entry name" value="UDP-N-ACETYLGLUCOSAMINE--PEPTIDE N-ACETYLGLUCOSAMINYLTRANSFERASE 110 KDA SUBUNIT"/>
    <property type="match status" value="1"/>
</dbReference>
<dbReference type="PANTHER" id="PTHR44366:SF1">
    <property type="entry name" value="UDP-N-ACETYLGLUCOSAMINE--PEPTIDE N-ACETYLGLUCOSAMINYLTRANSFERASE 110 KDA SUBUNIT"/>
    <property type="match status" value="1"/>
</dbReference>
<organism evidence="1">
    <name type="scientific">marine metagenome</name>
    <dbReference type="NCBI Taxonomy" id="408172"/>
    <lineage>
        <taxon>unclassified sequences</taxon>
        <taxon>metagenomes</taxon>
        <taxon>ecological metagenomes</taxon>
    </lineage>
</organism>
<dbReference type="AlphaFoldDB" id="A0A382JG45"/>
<dbReference type="GO" id="GO:0097363">
    <property type="term" value="F:protein O-acetylglucosaminyltransferase activity"/>
    <property type="evidence" value="ECO:0007669"/>
    <property type="project" value="TreeGrafter"/>
</dbReference>
<proteinExistence type="predicted"/>
<dbReference type="InterPro" id="IPR011990">
    <property type="entry name" value="TPR-like_helical_dom_sf"/>
</dbReference>
<evidence type="ECO:0000313" key="1">
    <source>
        <dbReference type="EMBL" id="SVC11100.1"/>
    </source>
</evidence>
<dbReference type="GO" id="GO:0006493">
    <property type="term" value="P:protein O-linked glycosylation"/>
    <property type="evidence" value="ECO:0007669"/>
    <property type="project" value="InterPro"/>
</dbReference>
<name>A0A382JG45_9ZZZZ</name>
<dbReference type="InterPro" id="IPR019734">
    <property type="entry name" value="TPR_rpt"/>
</dbReference>
<dbReference type="InterPro" id="IPR037919">
    <property type="entry name" value="OGT"/>
</dbReference>
<dbReference type="PROSITE" id="PS50293">
    <property type="entry name" value="TPR_REGION"/>
    <property type="match status" value="1"/>
</dbReference>
<dbReference type="SMART" id="SM00028">
    <property type="entry name" value="TPR"/>
    <property type="match status" value="5"/>
</dbReference>
<sequence length="260" mass="28617">MELTIEQTLQQGVAAHKEGKLQEAERLYRAILQVQPKHPDANHNLGLIAVSMNQSGVALPLFKSAIDVNPNIEQFWLSYIEALIAERQFENAKRALKKGKKKGVAKEKLKALTQKLVSVKAGNNLIQAPSQAEIQKLLNHYQNGQYGDAEKLAISITEQFPEHQFAWKALGAVLKQTGRISESLVPSQKAVQLVPQDAEAHSNLGLTLKELGRLEEAEASLRQAIALKSDFAEAHNNLGITLQDLGRLEEAEASLRQAIA</sequence>
<dbReference type="EMBL" id="UINC01074168">
    <property type="protein sequence ID" value="SVC11100.1"/>
    <property type="molecule type" value="Genomic_DNA"/>
</dbReference>
<dbReference type="SUPFAM" id="SSF48452">
    <property type="entry name" value="TPR-like"/>
    <property type="match status" value="1"/>
</dbReference>
<dbReference type="Gene3D" id="1.25.40.10">
    <property type="entry name" value="Tetratricopeptide repeat domain"/>
    <property type="match status" value="1"/>
</dbReference>
<dbReference type="Pfam" id="PF13414">
    <property type="entry name" value="TPR_11"/>
    <property type="match status" value="1"/>
</dbReference>
<accession>A0A382JG45</accession>